<accession>A0A431UMC7</accession>
<proteinExistence type="predicted"/>
<gene>
    <name evidence="1" type="ORF">EKL94_05040</name>
</gene>
<dbReference type="Proteomes" id="UP000271705">
    <property type="component" value="Unassembled WGS sequence"/>
</dbReference>
<dbReference type="RefSeq" id="WP_126928238.1">
    <property type="nucleotide sequence ID" value="NZ_RXLZ01000010.1"/>
</dbReference>
<dbReference type="EMBL" id="RXLZ01000010">
    <property type="protein sequence ID" value="RTQ90881.1"/>
    <property type="molecule type" value="Genomic_DNA"/>
</dbReference>
<organism evidence="1 2">
    <name type="scientific">Stenotrophomonas maltophilia</name>
    <name type="common">Pseudomonas maltophilia</name>
    <name type="synonym">Xanthomonas maltophilia</name>
    <dbReference type="NCBI Taxonomy" id="40324"/>
    <lineage>
        <taxon>Bacteria</taxon>
        <taxon>Pseudomonadati</taxon>
        <taxon>Pseudomonadota</taxon>
        <taxon>Gammaproteobacteria</taxon>
        <taxon>Lysobacterales</taxon>
        <taxon>Lysobacteraceae</taxon>
        <taxon>Stenotrophomonas</taxon>
        <taxon>Stenotrophomonas maltophilia group</taxon>
    </lineage>
</organism>
<comment type="caution">
    <text evidence="1">The sequence shown here is derived from an EMBL/GenBank/DDBJ whole genome shotgun (WGS) entry which is preliminary data.</text>
</comment>
<reference evidence="1 2" key="1">
    <citation type="submission" date="2018-12" db="EMBL/GenBank/DDBJ databases">
        <authorList>
            <person name="Kartti S."/>
            <person name="Manni A."/>
            <person name="Chemao El Fihri M.W."/>
            <person name="Laamarti M."/>
            <person name="Temsamani L."/>
            <person name="El Jamali J.E."/>
            <person name="Ouadghiri M."/>
            <person name="Ibrahimi A."/>
            <person name="Filati-Maltouf A."/>
        </authorList>
    </citation>
    <scope>NUCLEOTIDE SEQUENCE [LARGE SCALE GENOMIC DNA]</scope>
    <source>
        <strain evidence="1 2">MDMC339</strain>
    </source>
</reference>
<sequence length="199" mass="22251">MNAWVEKCASSSKRGLQRRLWITARRRLAIAIPALVLAACSTAVPPHPSDHLNQRQAIRSGSEIGMERFKNDIERLSSVRFDDVDALSELLHTRLGEPARQDLMDERIAERGMLGDLEVRNIRLRSAVDNPALANLIFDIAPPSIALEEMIWENSTKHPPRPDAPGSRPYWTAQVNDAQVVLGLAADSVTLTYISIRQR</sequence>
<protein>
    <submittedName>
        <fullName evidence="1">Uncharacterized protein</fullName>
    </submittedName>
</protein>
<name>A0A431UMC7_STEMA</name>
<evidence type="ECO:0000313" key="2">
    <source>
        <dbReference type="Proteomes" id="UP000271705"/>
    </source>
</evidence>
<dbReference type="AlphaFoldDB" id="A0A431UMC7"/>
<evidence type="ECO:0000313" key="1">
    <source>
        <dbReference type="EMBL" id="RTQ90881.1"/>
    </source>
</evidence>